<name>A0A1B7JZ05_9GAMM</name>
<reference evidence="4 5" key="1">
    <citation type="submission" date="2016-04" db="EMBL/GenBank/DDBJ databases">
        <title>ATOL: Assembling a taxonomically balanced genome-scale reconstruction of the evolutionary history of the Enterobacteriaceae.</title>
        <authorList>
            <person name="Plunkett G.III."/>
            <person name="Neeno-Eckwall E.C."/>
            <person name="Glasner J.D."/>
            <person name="Perna N.T."/>
        </authorList>
    </citation>
    <scope>NUCLEOTIDE SEQUENCE [LARGE SCALE GENOMIC DNA]</scope>
    <source>
        <strain evidence="4 5">ATCC 35613</strain>
    </source>
</reference>
<dbReference type="InterPro" id="IPR022204">
    <property type="entry name" value="PpdC-like_C"/>
</dbReference>
<feature type="transmembrane region" description="Helical" evidence="2">
    <location>
        <begin position="7"/>
        <end position="30"/>
    </location>
</feature>
<dbReference type="AlphaFoldDB" id="A0A1B7JZ05"/>
<evidence type="ECO:0000259" key="3">
    <source>
        <dbReference type="Pfam" id="PF12528"/>
    </source>
</evidence>
<dbReference type="NCBIfam" id="TIGR02532">
    <property type="entry name" value="IV_pilin_GFxxxE"/>
    <property type="match status" value="1"/>
</dbReference>
<comment type="caution">
    <text evidence="4">The sequence shown here is derived from an EMBL/GenBank/DDBJ whole genome shotgun (WGS) entry which is preliminary data.</text>
</comment>
<evidence type="ECO:0000256" key="1">
    <source>
        <dbReference type="ARBA" id="ARBA00004167"/>
    </source>
</evidence>
<dbReference type="OrthoDB" id="6455416at2"/>
<accession>A0A1B7JZ05</accession>
<evidence type="ECO:0000256" key="2">
    <source>
        <dbReference type="SAM" id="Phobius"/>
    </source>
</evidence>
<gene>
    <name evidence="4" type="ORF">M998_1285</name>
</gene>
<organism evidence="4 5">
    <name type="scientific">Providencia heimbachae ATCC 35613</name>
    <dbReference type="NCBI Taxonomy" id="1354272"/>
    <lineage>
        <taxon>Bacteria</taxon>
        <taxon>Pseudomonadati</taxon>
        <taxon>Pseudomonadota</taxon>
        <taxon>Gammaproteobacteria</taxon>
        <taxon>Enterobacterales</taxon>
        <taxon>Morganellaceae</taxon>
        <taxon>Providencia</taxon>
    </lineage>
</organism>
<keyword evidence="2" id="KW-0472">Membrane</keyword>
<feature type="domain" description="Prepilin peptidase dependent protein C-like C-terminal" evidence="3">
    <location>
        <begin position="30"/>
        <end position="112"/>
    </location>
</feature>
<dbReference type="InterPro" id="IPR012902">
    <property type="entry name" value="N_methyl_site"/>
</dbReference>
<dbReference type="RefSeq" id="WP_111750964.1">
    <property type="nucleotide sequence ID" value="NZ_LXEW01000018.1"/>
</dbReference>
<dbReference type="Pfam" id="PF07963">
    <property type="entry name" value="N_methyl"/>
    <property type="match status" value="1"/>
</dbReference>
<comment type="subcellular location">
    <subcellularLocation>
        <location evidence="1">Membrane</location>
        <topology evidence="1">Single-pass membrane protein</topology>
    </subcellularLocation>
</comment>
<protein>
    <recommendedName>
        <fullName evidence="3">Prepilin peptidase dependent protein C-like C-terminal domain-containing protein</fullName>
    </recommendedName>
</protein>
<sequence length="123" mass="13828">MKMRQQGFALIESMAAVVVFAILLIALLNYTQYITLNFNQIYQESTAIRALQSSLERKASSMEITSVDSEISHPDWQWKEIQSSQTQHCTESAISLLSGKRPPLSLSRWFCAIGESHVSGLSF</sequence>
<dbReference type="Pfam" id="PF12528">
    <property type="entry name" value="T2SSppdC"/>
    <property type="match status" value="1"/>
</dbReference>
<evidence type="ECO:0000313" key="4">
    <source>
        <dbReference type="EMBL" id="OAT53105.1"/>
    </source>
</evidence>
<dbReference type="EMBL" id="LXEW01000018">
    <property type="protein sequence ID" value="OAT53105.1"/>
    <property type="molecule type" value="Genomic_DNA"/>
</dbReference>
<keyword evidence="2" id="KW-1133">Transmembrane helix</keyword>
<keyword evidence="5" id="KW-1185">Reference proteome</keyword>
<proteinExistence type="predicted"/>
<dbReference type="PATRIC" id="fig|1354272.4.peg.1301"/>
<dbReference type="Proteomes" id="UP000078224">
    <property type="component" value="Unassembled WGS sequence"/>
</dbReference>
<dbReference type="GO" id="GO:0016020">
    <property type="term" value="C:membrane"/>
    <property type="evidence" value="ECO:0007669"/>
    <property type="project" value="UniProtKB-SubCell"/>
</dbReference>
<keyword evidence="2" id="KW-0812">Transmembrane</keyword>
<evidence type="ECO:0000313" key="5">
    <source>
        <dbReference type="Proteomes" id="UP000078224"/>
    </source>
</evidence>